<evidence type="ECO:0000256" key="1">
    <source>
        <dbReference type="ARBA" id="ARBA00004123"/>
    </source>
</evidence>
<keyword evidence="2" id="KW-0539">Nucleus</keyword>
<accession>A0A8H6A7N7</accession>
<feature type="region of interest" description="Disordered" evidence="3">
    <location>
        <begin position="63"/>
        <end position="86"/>
    </location>
</feature>
<comment type="subcellular location">
    <subcellularLocation>
        <location evidence="1">Nucleus</location>
    </subcellularLocation>
</comment>
<name>A0A8H6A7N7_PETAA</name>
<dbReference type="GO" id="GO:0005634">
    <property type="term" value="C:nucleus"/>
    <property type="evidence" value="ECO:0007669"/>
    <property type="project" value="UniProtKB-SubCell"/>
</dbReference>
<keyword evidence="6" id="KW-1185">Reference proteome</keyword>
<dbReference type="PANTHER" id="PTHR37534">
    <property type="entry name" value="TRANSCRIPTIONAL ACTIVATOR PROTEIN UGA3"/>
    <property type="match status" value="1"/>
</dbReference>
<dbReference type="GO" id="GO:0003700">
    <property type="term" value="F:DNA-binding transcription factor activity"/>
    <property type="evidence" value="ECO:0007669"/>
    <property type="project" value="TreeGrafter"/>
</dbReference>
<dbReference type="EMBL" id="SPNV01000070">
    <property type="protein sequence ID" value="KAF5862584.1"/>
    <property type="molecule type" value="Genomic_DNA"/>
</dbReference>
<dbReference type="Proteomes" id="UP000541154">
    <property type="component" value="Unassembled WGS sequence"/>
</dbReference>
<gene>
    <name evidence="5" type="ORF">ETB97_011488</name>
</gene>
<feature type="region of interest" description="Disordered" evidence="3">
    <location>
        <begin position="99"/>
        <end position="133"/>
    </location>
</feature>
<dbReference type="GO" id="GO:0000976">
    <property type="term" value="F:transcription cis-regulatory region binding"/>
    <property type="evidence" value="ECO:0007669"/>
    <property type="project" value="TreeGrafter"/>
</dbReference>
<evidence type="ECO:0000256" key="3">
    <source>
        <dbReference type="SAM" id="MobiDB-lite"/>
    </source>
</evidence>
<proteinExistence type="predicted"/>
<evidence type="ECO:0000256" key="4">
    <source>
        <dbReference type="SAM" id="SignalP"/>
    </source>
</evidence>
<organism evidence="5 6">
    <name type="scientific">Petromyces alliaceus</name>
    <name type="common">Aspergillus alliaceus</name>
    <dbReference type="NCBI Taxonomy" id="209559"/>
    <lineage>
        <taxon>Eukaryota</taxon>
        <taxon>Fungi</taxon>
        <taxon>Dikarya</taxon>
        <taxon>Ascomycota</taxon>
        <taxon>Pezizomycotina</taxon>
        <taxon>Eurotiomycetes</taxon>
        <taxon>Eurotiomycetidae</taxon>
        <taxon>Eurotiales</taxon>
        <taxon>Aspergillaceae</taxon>
        <taxon>Aspergillus</taxon>
        <taxon>Aspergillus subgen. Circumdati</taxon>
    </lineage>
</organism>
<dbReference type="AlphaFoldDB" id="A0A8H6A7N7"/>
<evidence type="ECO:0000313" key="6">
    <source>
        <dbReference type="Proteomes" id="UP000541154"/>
    </source>
</evidence>
<reference evidence="5 6" key="1">
    <citation type="submission" date="2019-04" db="EMBL/GenBank/DDBJ databases">
        <title>Aspergillus burnettii sp. nov., novel species from soil in southeast Queensland.</title>
        <authorList>
            <person name="Gilchrist C.L.M."/>
            <person name="Pitt J.I."/>
            <person name="Lange L."/>
            <person name="Lacey H.J."/>
            <person name="Vuong D."/>
            <person name="Midgley D.J."/>
            <person name="Greenfield P."/>
            <person name="Bradbury M."/>
            <person name="Lacey E."/>
            <person name="Busk P.K."/>
            <person name="Pilgaard B."/>
            <person name="Chooi Y.H."/>
            <person name="Piggott A.M."/>
        </authorList>
    </citation>
    <scope>NUCLEOTIDE SEQUENCE [LARGE SCALE GENOMIC DNA]</scope>
    <source>
        <strain evidence="5 6">FRR 5400</strain>
    </source>
</reference>
<feature type="chain" id="PRO_5034202091" evidence="4">
    <location>
        <begin position="21"/>
        <end position="656"/>
    </location>
</feature>
<protein>
    <submittedName>
        <fullName evidence="5">Uncharacterized protein</fullName>
    </submittedName>
</protein>
<evidence type="ECO:0000313" key="5">
    <source>
        <dbReference type="EMBL" id="KAF5862584.1"/>
    </source>
</evidence>
<dbReference type="InterPro" id="IPR021858">
    <property type="entry name" value="Fun_TF"/>
</dbReference>
<sequence>MQFSGGELTLSAVCLVAAAAGNVMKGGPDAETVKRAASFHPNRSLRLSSPDEATLLAIEKARQNAPGDIENGLPQSRLEPSTPIFIDDTDEVIRHYQISRDTSSSSDSEADRDDNHLPTATLPRTENVHHPPDFITYDSVRTDTGPNHTLESEITIESLLSPAQPRRFGEIHEGAGLSQLTTSPGSSILPFSLGQAISRNTSPLPEPSIPVTNVESASLISLYLYETGTWCETTDSEMHFTSKSVHQLLASKSFFASALALASRQRDAAQGHQRSVTLELYQYTIQLLLRQEPGEAGAPVLATCTLLCVYEMMASCVWEWRRHLKGCASLLHTRKWNGSCNGIVKTCFWAFARIDVWAAFISCKKTLIPTDSWVNDSSIQSAAAKGNVDDYCNLAILVFAQIVNLLADAKPDGKGVDIAYSSCVQKLWDELQAWRRLRPKEVCPLLRESSTGSNPFPSVVFSRPSSICGNTFYHTGSILLLQTGYHGTRAHVSDSETVRLSRYLDPVWHARELGGISASNFSHANWVNQLQPLYVAGTVFADQTVVSLCGQTRWASSPGTPRNRQAPLMTMDDAEEYASEKIALLKQLARIERETGWKTSDRASELRGLWGFGRMLRLASEYSEGEHKASDSSEDAGAVQNQLRVEAPVFFTGHEH</sequence>
<dbReference type="Pfam" id="PF11951">
    <property type="entry name" value="Fungal_trans_2"/>
    <property type="match status" value="1"/>
</dbReference>
<evidence type="ECO:0000256" key="2">
    <source>
        <dbReference type="ARBA" id="ARBA00023242"/>
    </source>
</evidence>
<dbReference type="GO" id="GO:0045944">
    <property type="term" value="P:positive regulation of transcription by RNA polymerase II"/>
    <property type="evidence" value="ECO:0007669"/>
    <property type="project" value="TreeGrafter"/>
</dbReference>
<dbReference type="PANTHER" id="PTHR37534:SF4">
    <property type="entry name" value="ZN(II)2CYS6 TRANSCRIPTION FACTOR (EUROFUNG)"/>
    <property type="match status" value="1"/>
</dbReference>
<keyword evidence="4" id="KW-0732">Signal</keyword>
<feature type="signal peptide" evidence="4">
    <location>
        <begin position="1"/>
        <end position="20"/>
    </location>
</feature>
<comment type="caution">
    <text evidence="5">The sequence shown here is derived from an EMBL/GenBank/DDBJ whole genome shotgun (WGS) entry which is preliminary data.</text>
</comment>